<feature type="domain" description="CUB" evidence="4">
    <location>
        <begin position="13"/>
        <end position="125"/>
    </location>
</feature>
<dbReference type="InterPro" id="IPR035914">
    <property type="entry name" value="Sperma_CUB_dom_sf"/>
</dbReference>
<evidence type="ECO:0000313" key="5">
    <source>
        <dbReference type="EMBL" id="CAH3040092.1"/>
    </source>
</evidence>
<dbReference type="PANTHER" id="PTHR24251:SF50">
    <property type="entry name" value="ATTRACTIN-LIKE 1A"/>
    <property type="match status" value="1"/>
</dbReference>
<evidence type="ECO:0000256" key="1">
    <source>
        <dbReference type="ARBA" id="ARBA00022737"/>
    </source>
</evidence>
<comment type="caution">
    <text evidence="5">The sequence shown here is derived from an EMBL/GenBank/DDBJ whole genome shotgun (WGS) entry which is preliminary data.</text>
</comment>
<dbReference type="SUPFAM" id="SSF49854">
    <property type="entry name" value="Spermadhesin, CUB domain"/>
    <property type="match status" value="2"/>
</dbReference>
<proteinExistence type="predicted"/>
<keyword evidence="6" id="KW-1185">Reference proteome</keyword>
<evidence type="ECO:0000259" key="4">
    <source>
        <dbReference type="PROSITE" id="PS01180"/>
    </source>
</evidence>
<dbReference type="SMART" id="SM00042">
    <property type="entry name" value="CUB"/>
    <property type="match status" value="2"/>
</dbReference>
<dbReference type="AlphaFoldDB" id="A0AAU9VYG6"/>
<dbReference type="Proteomes" id="UP001159428">
    <property type="component" value="Unassembled WGS sequence"/>
</dbReference>
<dbReference type="CDD" id="cd00041">
    <property type="entry name" value="CUB"/>
    <property type="match status" value="2"/>
</dbReference>
<organism evidence="5 6">
    <name type="scientific">Pocillopora meandrina</name>
    <dbReference type="NCBI Taxonomy" id="46732"/>
    <lineage>
        <taxon>Eukaryota</taxon>
        <taxon>Metazoa</taxon>
        <taxon>Cnidaria</taxon>
        <taxon>Anthozoa</taxon>
        <taxon>Hexacorallia</taxon>
        <taxon>Scleractinia</taxon>
        <taxon>Astrocoeniina</taxon>
        <taxon>Pocilloporidae</taxon>
        <taxon>Pocillopora</taxon>
    </lineage>
</organism>
<reference evidence="5 6" key="1">
    <citation type="submission" date="2022-05" db="EMBL/GenBank/DDBJ databases">
        <authorList>
            <consortium name="Genoscope - CEA"/>
            <person name="William W."/>
        </authorList>
    </citation>
    <scope>NUCLEOTIDE SEQUENCE [LARGE SCALE GENOMIC DNA]</scope>
</reference>
<protein>
    <recommendedName>
        <fullName evidence="4">CUB domain-containing protein</fullName>
    </recommendedName>
</protein>
<accession>A0AAU9VYG6</accession>
<dbReference type="InterPro" id="IPR000859">
    <property type="entry name" value="CUB_dom"/>
</dbReference>
<gene>
    <name evidence="5" type="ORF">PMEA_00025690</name>
</gene>
<keyword evidence="1" id="KW-0677">Repeat</keyword>
<name>A0AAU9VYG6_9CNID</name>
<keyword evidence="2" id="KW-1015">Disulfide bond</keyword>
<sequence length="243" mass="27743">MDRGFILQHIGICKVHINQTSGVITTPNYPNNYPNYMDCLWTIQLHPAMLIPLVCDEIAIEKEEGCPYDYMEILEGDGLHSTVIERHCGVLNRSLTIERNGSLSIRFVSDQDKENKGFRCSYNILRGICKVHINQTSGVITTPNYPDNYPNYMDCLWTIQLHPAMLIPLVCDEIAIEKEEGCPYDYMEILEGDGLHSTVIERHCGVLHRSLTIERNGSLSIRFVSDQDKENKGFRCSYNILRG</sequence>
<evidence type="ECO:0000256" key="2">
    <source>
        <dbReference type="ARBA" id="ARBA00023157"/>
    </source>
</evidence>
<dbReference type="FunFam" id="2.60.120.290:FF:000005">
    <property type="entry name" value="Procollagen C-endopeptidase enhancer 1"/>
    <property type="match status" value="2"/>
</dbReference>
<evidence type="ECO:0000313" key="6">
    <source>
        <dbReference type="Proteomes" id="UP001159428"/>
    </source>
</evidence>
<dbReference type="EMBL" id="CALNXJ010000005">
    <property type="protein sequence ID" value="CAH3040092.1"/>
    <property type="molecule type" value="Genomic_DNA"/>
</dbReference>
<dbReference type="Pfam" id="PF00431">
    <property type="entry name" value="CUB"/>
    <property type="match status" value="2"/>
</dbReference>
<dbReference type="PANTHER" id="PTHR24251">
    <property type="entry name" value="OVOCHYMASE-RELATED"/>
    <property type="match status" value="1"/>
</dbReference>
<evidence type="ECO:0000256" key="3">
    <source>
        <dbReference type="PROSITE-ProRule" id="PRU00059"/>
    </source>
</evidence>
<comment type="caution">
    <text evidence="3">Lacks conserved residue(s) required for the propagation of feature annotation.</text>
</comment>
<feature type="domain" description="CUB" evidence="4">
    <location>
        <begin position="129"/>
        <end position="241"/>
    </location>
</feature>
<dbReference type="Gene3D" id="2.60.120.290">
    <property type="entry name" value="Spermadhesin, CUB domain"/>
    <property type="match status" value="2"/>
</dbReference>
<dbReference type="PROSITE" id="PS01180">
    <property type="entry name" value="CUB"/>
    <property type="match status" value="2"/>
</dbReference>